<protein>
    <recommendedName>
        <fullName evidence="2">CASTOR ACT domain-containing protein</fullName>
    </recommendedName>
</protein>
<evidence type="ECO:0000256" key="1">
    <source>
        <dbReference type="SAM" id="MobiDB-lite"/>
    </source>
</evidence>
<dbReference type="InterPro" id="IPR027795">
    <property type="entry name" value="CASTOR_ACT_dom"/>
</dbReference>
<dbReference type="Gene3D" id="3.30.2130.10">
    <property type="entry name" value="VC0802-like"/>
    <property type="match status" value="2"/>
</dbReference>
<sequence length="386" mass="43972">MRIAILNTRVRILSIPKVYLPLWTHDLIRLMYSPNRTTLVPSEPFFYLTENSVEWCVVASIEAFETGFTITRQARLQNIPGKTHSLTRDVYYVVQVENDDENTDSGRPILEMTAAFAGANITIMYISTYQTDFMLIKQTDFQKAHDIWLESDYDIVGLNELAPWLHDLPPPRMPRTTSINQDLPVASGFANLAISEVEGGPREGLSTVPSFEQSRAATPPQPARLVMTDFRVRQMGLSYSRRREWIYNLIHALFLPETMGLSSRESRFISYVVADEEISLIAPPHIINCLGSDHIRHHSQITYHRLFEIFYRNNLSRSGLVYDVSELMNEADIELMYITTYHTACIVVRESDFAAARVILDSHEHVQNTDDGGDSSDEYADDSLAA</sequence>
<dbReference type="EMBL" id="ML002863">
    <property type="protein sequence ID" value="RKP35467.1"/>
    <property type="molecule type" value="Genomic_DNA"/>
</dbReference>
<name>A0A4P9ZQ61_9FUNG</name>
<dbReference type="Proteomes" id="UP000268162">
    <property type="component" value="Unassembled WGS sequence"/>
</dbReference>
<feature type="compositionally biased region" description="Acidic residues" evidence="1">
    <location>
        <begin position="371"/>
        <end position="386"/>
    </location>
</feature>
<dbReference type="GO" id="GO:0006520">
    <property type="term" value="P:amino acid metabolic process"/>
    <property type="evidence" value="ECO:0007669"/>
    <property type="project" value="UniProtKB-ARBA"/>
</dbReference>
<feature type="domain" description="CASTOR ACT" evidence="2">
    <location>
        <begin position="91"/>
        <end position="145"/>
    </location>
</feature>
<evidence type="ECO:0000313" key="4">
    <source>
        <dbReference type="Proteomes" id="UP000268162"/>
    </source>
</evidence>
<evidence type="ECO:0000259" key="2">
    <source>
        <dbReference type="Pfam" id="PF13840"/>
    </source>
</evidence>
<gene>
    <name evidence="3" type="ORF">BJ085DRAFT_39140</name>
</gene>
<organism evidence="3 4">
    <name type="scientific">Dimargaris cristalligena</name>
    <dbReference type="NCBI Taxonomy" id="215637"/>
    <lineage>
        <taxon>Eukaryota</taxon>
        <taxon>Fungi</taxon>
        <taxon>Fungi incertae sedis</taxon>
        <taxon>Zoopagomycota</taxon>
        <taxon>Kickxellomycotina</taxon>
        <taxon>Dimargaritomycetes</taxon>
        <taxon>Dimargaritales</taxon>
        <taxon>Dimargaritaceae</taxon>
        <taxon>Dimargaris</taxon>
    </lineage>
</organism>
<evidence type="ECO:0000313" key="3">
    <source>
        <dbReference type="EMBL" id="RKP35467.1"/>
    </source>
</evidence>
<accession>A0A4P9ZQ61</accession>
<proteinExistence type="predicted"/>
<dbReference type="PANTHER" id="PTHR31131:SF6">
    <property type="entry name" value="CASTOR ACT DOMAIN-CONTAINING PROTEIN"/>
    <property type="match status" value="1"/>
</dbReference>
<dbReference type="SUPFAM" id="SSF55021">
    <property type="entry name" value="ACT-like"/>
    <property type="match status" value="2"/>
</dbReference>
<dbReference type="GO" id="GO:0046394">
    <property type="term" value="P:carboxylic acid biosynthetic process"/>
    <property type="evidence" value="ECO:0007669"/>
    <property type="project" value="UniProtKB-ARBA"/>
</dbReference>
<keyword evidence="4" id="KW-1185">Reference proteome</keyword>
<dbReference type="AlphaFoldDB" id="A0A4P9ZQ61"/>
<feature type="region of interest" description="Disordered" evidence="1">
    <location>
        <begin position="366"/>
        <end position="386"/>
    </location>
</feature>
<reference evidence="4" key="1">
    <citation type="journal article" date="2018" name="Nat. Microbiol.">
        <title>Leveraging single-cell genomics to expand the fungal tree of life.</title>
        <authorList>
            <person name="Ahrendt S.R."/>
            <person name="Quandt C.A."/>
            <person name="Ciobanu D."/>
            <person name="Clum A."/>
            <person name="Salamov A."/>
            <person name="Andreopoulos B."/>
            <person name="Cheng J.F."/>
            <person name="Woyke T."/>
            <person name="Pelin A."/>
            <person name="Henrissat B."/>
            <person name="Reynolds N.K."/>
            <person name="Benny G.L."/>
            <person name="Smith M.E."/>
            <person name="James T.Y."/>
            <person name="Grigoriev I.V."/>
        </authorList>
    </citation>
    <scope>NUCLEOTIDE SEQUENCE [LARGE SCALE GENOMIC DNA]</scope>
    <source>
        <strain evidence="4">RSA 468</strain>
    </source>
</reference>
<dbReference type="InterPro" id="IPR051719">
    <property type="entry name" value="CASTOR_mTORC1"/>
</dbReference>
<dbReference type="Pfam" id="PF13840">
    <property type="entry name" value="ACT_7"/>
    <property type="match status" value="1"/>
</dbReference>
<dbReference type="PANTHER" id="PTHR31131">
    <property type="entry name" value="CHROMOSOME 1, WHOLE GENOME SHOTGUN SEQUENCE"/>
    <property type="match status" value="1"/>
</dbReference>
<dbReference type="InterPro" id="IPR045865">
    <property type="entry name" value="ACT-like_dom_sf"/>
</dbReference>